<name>A0A1J4VAT0_9BACT</name>
<comment type="similarity">
    <text evidence="1">Belongs to the MYG1 family.</text>
</comment>
<evidence type="ECO:0000313" key="3">
    <source>
        <dbReference type="Proteomes" id="UP000183206"/>
    </source>
</evidence>
<sequence length="296" mass="33403">MKTIITHDGNFHIDDVFAVAAIGLMLGESPYTIIRTRDAHTINAGDHVVDVGGVYDSECERFDHHQEGGAGEHMDGIPYSSFGLVWKKYGTRLCGSREVADDIEKRIVESIDAMDNGIDIWKPVFNHAYPYLFRDVVFAFRPTWKEKDRSVDQAFLEVVDIARLVLHREIRMASDAIEGRRKVEEAYAATSDKRIIVLLDRYPWEEVLGNYPEPLYVVSPRRGNSGWSVNAVRDDFRSFTNRKDLPASWAAKSDEELVAITGVPDAIFCHAKQWMVSARSKEGAIALARLALDRSS</sequence>
<dbReference type="Proteomes" id="UP000183206">
    <property type="component" value="Unassembled WGS sequence"/>
</dbReference>
<protein>
    <recommendedName>
        <fullName evidence="4">Metal-dependent hydrolase</fullName>
    </recommendedName>
</protein>
<dbReference type="PANTHER" id="PTHR11215:SF1">
    <property type="entry name" value="MYG1 EXONUCLEASE"/>
    <property type="match status" value="1"/>
</dbReference>
<reference evidence="2 3" key="1">
    <citation type="journal article" date="2016" name="Environ. Microbiol.">
        <title>Genomic resolution of a cold subsurface aquifer community provides metabolic insights for novel microbes adapted to high CO concentrations.</title>
        <authorList>
            <person name="Probst A.J."/>
            <person name="Castelle C.J."/>
            <person name="Singh A."/>
            <person name="Brown C.T."/>
            <person name="Anantharaman K."/>
            <person name="Sharon I."/>
            <person name="Hug L.A."/>
            <person name="Burstein D."/>
            <person name="Emerson J.B."/>
            <person name="Thomas B.C."/>
            <person name="Banfield J.F."/>
        </authorList>
    </citation>
    <scope>NUCLEOTIDE SEQUENCE [LARGE SCALE GENOMIC DNA]</scope>
    <source>
        <strain evidence="2">CG1_02_47_685</strain>
    </source>
</reference>
<organism evidence="2 3">
    <name type="scientific">Candidatus Nomurabacteria bacterium CG1_02_47_685</name>
    <dbReference type="NCBI Taxonomy" id="1805282"/>
    <lineage>
        <taxon>Bacteria</taxon>
        <taxon>Candidatus Nomuraibacteriota</taxon>
    </lineage>
</organism>
<dbReference type="EMBL" id="MNVO01000018">
    <property type="protein sequence ID" value="OIO33155.1"/>
    <property type="molecule type" value="Genomic_DNA"/>
</dbReference>
<dbReference type="InterPro" id="IPR003226">
    <property type="entry name" value="MYG1_exonuclease"/>
</dbReference>
<dbReference type="AlphaFoldDB" id="A0A1J4VAT0"/>
<evidence type="ECO:0000256" key="1">
    <source>
        <dbReference type="ARBA" id="ARBA00010105"/>
    </source>
</evidence>
<evidence type="ECO:0000313" key="2">
    <source>
        <dbReference type="EMBL" id="OIO33155.1"/>
    </source>
</evidence>
<proteinExistence type="inferred from homology"/>
<accession>A0A1J4VAT0</accession>
<dbReference type="GO" id="GO:0005737">
    <property type="term" value="C:cytoplasm"/>
    <property type="evidence" value="ECO:0007669"/>
    <property type="project" value="TreeGrafter"/>
</dbReference>
<gene>
    <name evidence="2" type="ORF">AUJ44_01000</name>
</gene>
<dbReference type="Pfam" id="PF03690">
    <property type="entry name" value="MYG1_exonuc"/>
    <property type="match status" value="1"/>
</dbReference>
<dbReference type="PANTHER" id="PTHR11215">
    <property type="entry name" value="METAL DEPENDENT HYDROLASE - RELATED"/>
    <property type="match status" value="1"/>
</dbReference>
<evidence type="ECO:0008006" key="4">
    <source>
        <dbReference type="Google" id="ProtNLM"/>
    </source>
</evidence>
<comment type="caution">
    <text evidence="2">The sequence shown here is derived from an EMBL/GenBank/DDBJ whole genome shotgun (WGS) entry which is preliminary data.</text>
</comment>